<dbReference type="InParanoid" id="A0A1Z5K4Q0"/>
<name>A0A1Z5K4Q0_FISSO</name>
<accession>A0A1Z5K4Q0</accession>
<sequence>MSNEYEDTSLLLGMIPYSLRKPEQVAQWEKAGASPTYKLLRQPKNLEELTDDCKHGLAIWRENKTLTYVTPPGSDDFPDRSRSSLSRFSLSMLFGSEGTALFICGYSDNAISETAAFFMNLAEQRSDVFYLKGIVEPWSCFFDFCGAGPKCFTLLQRGCVPSLIVKDLALSVEQSRALASQPNCMRMRISCCKFEDEGKAFVDELEKRQSPIGLKLDGELFFDEVNLRRLFKLNVFNHLVLPYLRDDLALQSFSAHAESLVTRISLRSMSVEDFSTLSIKTKYLTLNIKQFFEEAFPTELMISFWRRLSELGHFVELRVAIILFSEDVEKTPIPIAAPLMKEMIRAIMANRNLQILDLSTYNRDLEWRPHMEALFNSLKDHKELRILRLQVDDESQDFGPGMCHLRNLLWQKRDITVKNCEGDIFTDNKLICALYSLNRLYRGSARLVGPPTPDRFSLVTTALLKSTAQSFQRSSLLLADHLEVLHELVQSVQLDHDVPFFQPNRKKKRRRRI</sequence>
<protein>
    <submittedName>
        <fullName evidence="1">Uncharacterized protein</fullName>
    </submittedName>
</protein>
<evidence type="ECO:0000313" key="1">
    <source>
        <dbReference type="EMBL" id="GAX21196.1"/>
    </source>
</evidence>
<gene>
    <name evidence="1" type="ORF">FisN_26Lh146</name>
</gene>
<organism evidence="1 2">
    <name type="scientific">Fistulifera solaris</name>
    <name type="common">Oleaginous diatom</name>
    <dbReference type="NCBI Taxonomy" id="1519565"/>
    <lineage>
        <taxon>Eukaryota</taxon>
        <taxon>Sar</taxon>
        <taxon>Stramenopiles</taxon>
        <taxon>Ochrophyta</taxon>
        <taxon>Bacillariophyta</taxon>
        <taxon>Bacillariophyceae</taxon>
        <taxon>Bacillariophycidae</taxon>
        <taxon>Naviculales</taxon>
        <taxon>Naviculaceae</taxon>
        <taxon>Fistulifera</taxon>
    </lineage>
</organism>
<dbReference type="OrthoDB" id="120976at2759"/>
<dbReference type="Proteomes" id="UP000198406">
    <property type="component" value="Unassembled WGS sequence"/>
</dbReference>
<evidence type="ECO:0000313" key="2">
    <source>
        <dbReference type="Proteomes" id="UP000198406"/>
    </source>
</evidence>
<keyword evidence="2" id="KW-1185">Reference proteome</keyword>
<proteinExistence type="predicted"/>
<dbReference type="EMBL" id="BDSP01000160">
    <property type="protein sequence ID" value="GAX21196.1"/>
    <property type="molecule type" value="Genomic_DNA"/>
</dbReference>
<comment type="caution">
    <text evidence="1">The sequence shown here is derived from an EMBL/GenBank/DDBJ whole genome shotgun (WGS) entry which is preliminary data.</text>
</comment>
<dbReference type="AlphaFoldDB" id="A0A1Z5K4Q0"/>
<reference evidence="1 2" key="1">
    <citation type="journal article" date="2015" name="Plant Cell">
        <title>Oil accumulation by the oleaginous diatom Fistulifera solaris as revealed by the genome and transcriptome.</title>
        <authorList>
            <person name="Tanaka T."/>
            <person name="Maeda Y."/>
            <person name="Veluchamy A."/>
            <person name="Tanaka M."/>
            <person name="Abida H."/>
            <person name="Marechal E."/>
            <person name="Bowler C."/>
            <person name="Muto M."/>
            <person name="Sunaga Y."/>
            <person name="Tanaka M."/>
            <person name="Yoshino T."/>
            <person name="Taniguchi T."/>
            <person name="Fukuda Y."/>
            <person name="Nemoto M."/>
            <person name="Matsumoto M."/>
            <person name="Wong P.S."/>
            <person name="Aburatani S."/>
            <person name="Fujibuchi W."/>
        </authorList>
    </citation>
    <scope>NUCLEOTIDE SEQUENCE [LARGE SCALE GENOMIC DNA]</scope>
    <source>
        <strain evidence="1 2">JPCC DA0580</strain>
    </source>
</reference>